<dbReference type="GO" id="GO:0016303">
    <property type="term" value="F:1-phosphatidylinositol-3-kinase activity"/>
    <property type="evidence" value="ECO:0007669"/>
    <property type="project" value="TreeGrafter"/>
</dbReference>
<feature type="domain" description="PIK helical" evidence="9">
    <location>
        <begin position="649"/>
        <end position="835"/>
    </location>
</feature>
<proteinExistence type="inferred from homology"/>
<dbReference type="SUPFAM" id="SSF54236">
    <property type="entry name" value="Ubiquitin-like"/>
    <property type="match status" value="1"/>
</dbReference>
<dbReference type="InterPro" id="IPR018936">
    <property type="entry name" value="PI3/4_kinase_CS"/>
</dbReference>
<dbReference type="Proteomes" id="UP001328107">
    <property type="component" value="Unassembled WGS sequence"/>
</dbReference>
<feature type="domain" description="PI3K-RBD" evidence="10">
    <location>
        <begin position="262"/>
        <end position="369"/>
    </location>
</feature>
<dbReference type="PROSITE" id="PS00915">
    <property type="entry name" value="PI3_4_KINASE_1"/>
    <property type="match status" value="1"/>
</dbReference>
<feature type="region of interest" description="Disordered" evidence="6">
    <location>
        <begin position="499"/>
        <end position="528"/>
    </location>
</feature>
<dbReference type="InterPro" id="IPR029071">
    <property type="entry name" value="Ubiquitin-like_domsf"/>
</dbReference>
<feature type="compositionally biased region" description="Basic and acidic residues" evidence="6">
    <location>
        <begin position="508"/>
        <end position="528"/>
    </location>
</feature>
<dbReference type="Pfam" id="PF00792">
    <property type="entry name" value="PI3K_C2"/>
    <property type="match status" value="1"/>
</dbReference>
<sequence>MLSSGSGGISRTRSGSSRCDFVGLEPSPSPAPPSESRRPSQAVVNSVLQGLHDEWHERPRPQLVEAEAHMLTANSFDAVRWVELSGTGERLALTVVFPWMLTTVRCGTDLSLGQFKQELFDAVKKMSVPGYSMVPTDYVFCALTQSLGEKEDLFDEEQSLSWLLHSLTQPFPLLFLHIPDGHKKEKEIASTIGRAIGRPLSEFEAKLNDELKQARVDLFNETEQAHTLRGTRGFEHFAFPEEIQAVNVDENIPRELINKISSSNLRYQLFFRSKENEEKSEDKDCFLVDVDFDVNYTPHGLIAKAISYLETSEDEECRDILESKNPSDYLLQIVAQKKFLTGNKRHLIMYAGVRTLLEDYRIPMFIVRRKAIVLRDYPEPEPMYKPSYVRAYESRYGTDEISRGSSEDDSMNLWSIEDFFQIRPISCTNLISSDPTMKVYAAFMIVVGNSVLARGKSGLSAAYNPRWVENSVSFPHLYMKDLPCSAILCISLVGAHENKQTKRRNEKRRRDSIRTKDGKEGLLEEKKKEEKKELKKDEILDEGDWDKDLEGYDRQPIGWVNMTIFDWKNELIQGMFHASLWPGAGPGATAENHYVAVDGPCVTNPAKIKEVCRLVFDMPVRKKKVVAPNDQQFDAFLQTQYKWGGISKRPNVLPKGSPNYGRLDEVLRRHQLGMRMSEEEEEFVWTMRASIQANAPSALILLVDNGFTWRKREHFADLYDMLMKWPLLDIGSAFSLLDNKYMDARIREMVVGQIADQLDNSSFPLYILPMIQALKQEQRCSSALSCLLLKRALQDYRIGQKLFWLLRSELSNLEDAFEKQIQYRLFLLLEAYLRGNPEHLKVIVRQVDMVDRLAKISVAVKAYSDKDAATRRLREELRGQQSAVEHIDSPLDPTAFLGEILIDECRVLGSAKMPLRLRWTNTAALAYRFAPIYEIIFKNGDDLRQDMLVLQMLEVMDSIWKKHKLDCCLCVYPVLPMGTKIGMIGVVQNCSTIMEVQTKGGRYGVTKGYVGTLNTFDTASVNNYLRNAFPVVKEYLECVDRFLMSCVAYSVATYVMGIKDRHNDNIMMTTDGRLFHIDFGHILGHGKTKLGIQRDRTPFVLTEHIVNVIVKGAKGGRETHEMSKFKQLTVDAYAYLWEYRTLFLSLFSMMRSMKLPELSTETDLDYLKYALCVNMNDRKSAEEFFSGVFEEALKSSWSTKTNWFFHSVKHA</sequence>
<dbReference type="GO" id="GO:0005886">
    <property type="term" value="C:plasma membrane"/>
    <property type="evidence" value="ECO:0007669"/>
    <property type="project" value="TreeGrafter"/>
</dbReference>
<evidence type="ECO:0000313" key="13">
    <source>
        <dbReference type="Proteomes" id="UP001328107"/>
    </source>
</evidence>
<keyword evidence="2" id="KW-0547">Nucleotide-binding</keyword>
<keyword evidence="4" id="KW-0067">ATP-binding</keyword>
<feature type="domain" description="PI3K-ABD" evidence="8">
    <location>
        <begin position="87"/>
        <end position="180"/>
    </location>
</feature>
<evidence type="ECO:0000259" key="7">
    <source>
        <dbReference type="PROSITE" id="PS50290"/>
    </source>
</evidence>
<accession>A0AAN5CCC6</accession>
<dbReference type="Pfam" id="PF00613">
    <property type="entry name" value="PI3Ka"/>
    <property type="match status" value="1"/>
</dbReference>
<dbReference type="SUPFAM" id="SSF56112">
    <property type="entry name" value="Protein kinase-like (PK-like)"/>
    <property type="match status" value="1"/>
</dbReference>
<evidence type="ECO:0000256" key="5">
    <source>
        <dbReference type="PROSITE-ProRule" id="PRU00880"/>
    </source>
</evidence>
<dbReference type="GO" id="GO:0043491">
    <property type="term" value="P:phosphatidylinositol 3-kinase/protein kinase B signal transduction"/>
    <property type="evidence" value="ECO:0007669"/>
    <property type="project" value="TreeGrafter"/>
</dbReference>
<dbReference type="PROSITE" id="PS51544">
    <property type="entry name" value="PI3K_ABD"/>
    <property type="match status" value="1"/>
</dbReference>
<dbReference type="PROSITE" id="PS50290">
    <property type="entry name" value="PI3_4_KINASE_3"/>
    <property type="match status" value="1"/>
</dbReference>
<gene>
    <name evidence="12" type="ORF">PMAYCL1PPCAC_07399</name>
</gene>
<evidence type="ECO:0000259" key="11">
    <source>
        <dbReference type="PROSITE" id="PS51547"/>
    </source>
</evidence>
<feature type="domain" description="PI3K/PI4K catalytic" evidence="7">
    <location>
        <begin position="901"/>
        <end position="1196"/>
    </location>
</feature>
<dbReference type="GO" id="GO:0035005">
    <property type="term" value="F:1-phosphatidylinositol-4-phosphate 3-kinase activity"/>
    <property type="evidence" value="ECO:0007669"/>
    <property type="project" value="TreeGrafter"/>
</dbReference>
<dbReference type="Pfam" id="PF00454">
    <property type="entry name" value="PI3_PI4_kinase"/>
    <property type="match status" value="1"/>
</dbReference>
<dbReference type="PROSITE" id="PS51546">
    <property type="entry name" value="PI3K_RBD"/>
    <property type="match status" value="1"/>
</dbReference>
<evidence type="ECO:0000256" key="2">
    <source>
        <dbReference type="ARBA" id="ARBA00022741"/>
    </source>
</evidence>
<dbReference type="GO" id="GO:0005737">
    <property type="term" value="C:cytoplasm"/>
    <property type="evidence" value="ECO:0007669"/>
    <property type="project" value="TreeGrafter"/>
</dbReference>
<dbReference type="PROSITE" id="PS51547">
    <property type="entry name" value="C2_PI3K"/>
    <property type="match status" value="1"/>
</dbReference>
<evidence type="ECO:0000256" key="6">
    <source>
        <dbReference type="SAM" id="MobiDB-lite"/>
    </source>
</evidence>
<dbReference type="Gene3D" id="2.60.40.150">
    <property type="entry name" value="C2 domain"/>
    <property type="match status" value="1"/>
</dbReference>
<reference evidence="13" key="1">
    <citation type="submission" date="2022-10" db="EMBL/GenBank/DDBJ databases">
        <title>Genome assembly of Pristionchus species.</title>
        <authorList>
            <person name="Yoshida K."/>
            <person name="Sommer R.J."/>
        </authorList>
    </citation>
    <scope>NUCLEOTIDE SEQUENCE [LARGE SCALE GENOMIC DNA]</scope>
    <source>
        <strain evidence="13">RS5460</strain>
    </source>
</reference>
<dbReference type="InterPro" id="IPR036940">
    <property type="entry name" value="PI3/4_kinase_cat_sf"/>
</dbReference>
<dbReference type="PANTHER" id="PTHR10048:SF111">
    <property type="entry name" value="PHOSPHATIDYLINOSITOL 3-KINASE AGE-1"/>
    <property type="match status" value="1"/>
</dbReference>
<dbReference type="SUPFAM" id="SSF48371">
    <property type="entry name" value="ARM repeat"/>
    <property type="match status" value="1"/>
</dbReference>
<dbReference type="Gene3D" id="3.30.1010.10">
    <property type="entry name" value="Phosphatidylinositol 3-kinase Catalytic Subunit, Chain A, domain 4"/>
    <property type="match status" value="1"/>
</dbReference>
<dbReference type="Gene3D" id="3.10.20.770">
    <property type="match status" value="1"/>
</dbReference>
<dbReference type="EMBL" id="BTRK01000002">
    <property type="protein sequence ID" value="GMR37204.1"/>
    <property type="molecule type" value="Genomic_DNA"/>
</dbReference>
<dbReference type="InterPro" id="IPR011009">
    <property type="entry name" value="Kinase-like_dom_sf"/>
</dbReference>
<dbReference type="PROSITE" id="PS00916">
    <property type="entry name" value="PI3_4_KINASE_2"/>
    <property type="match status" value="1"/>
</dbReference>
<evidence type="ECO:0000256" key="3">
    <source>
        <dbReference type="ARBA" id="ARBA00022777"/>
    </source>
</evidence>
<dbReference type="Pfam" id="PF02192">
    <property type="entry name" value="PI3K_p85B"/>
    <property type="match status" value="1"/>
</dbReference>
<dbReference type="SMART" id="SM00143">
    <property type="entry name" value="PI3K_p85B"/>
    <property type="match status" value="1"/>
</dbReference>
<dbReference type="InterPro" id="IPR035892">
    <property type="entry name" value="C2_domain_sf"/>
</dbReference>
<comment type="caution">
    <text evidence="12">The sequence shown here is derived from an EMBL/GenBank/DDBJ whole genome shotgun (WGS) entry which is preliminary data.</text>
</comment>
<evidence type="ECO:0000259" key="8">
    <source>
        <dbReference type="PROSITE" id="PS51544"/>
    </source>
</evidence>
<feature type="region of interest" description="Disordered" evidence="6">
    <location>
        <begin position="1"/>
        <end position="40"/>
    </location>
</feature>
<keyword evidence="3" id="KW-0418">Kinase</keyword>
<dbReference type="GO" id="GO:0005942">
    <property type="term" value="C:phosphatidylinositol 3-kinase complex"/>
    <property type="evidence" value="ECO:0007669"/>
    <property type="project" value="TreeGrafter"/>
</dbReference>
<evidence type="ECO:0000256" key="1">
    <source>
        <dbReference type="ARBA" id="ARBA00022679"/>
    </source>
</evidence>
<organism evidence="12 13">
    <name type="scientific">Pristionchus mayeri</name>
    <dbReference type="NCBI Taxonomy" id="1317129"/>
    <lineage>
        <taxon>Eukaryota</taxon>
        <taxon>Metazoa</taxon>
        <taxon>Ecdysozoa</taxon>
        <taxon>Nematoda</taxon>
        <taxon>Chromadorea</taxon>
        <taxon>Rhabditida</taxon>
        <taxon>Rhabditina</taxon>
        <taxon>Diplogasteromorpha</taxon>
        <taxon>Diplogasteroidea</taxon>
        <taxon>Neodiplogasteridae</taxon>
        <taxon>Pristionchus</taxon>
    </lineage>
</organism>
<dbReference type="Gene3D" id="1.25.40.70">
    <property type="entry name" value="Phosphatidylinositol 3-kinase, accessory domain (PIK)"/>
    <property type="match status" value="1"/>
</dbReference>
<dbReference type="InterPro" id="IPR016024">
    <property type="entry name" value="ARM-type_fold"/>
</dbReference>
<comment type="similarity">
    <text evidence="5">Belongs to the PI3/PI4-kinase family.</text>
</comment>
<dbReference type="GO" id="GO:0005524">
    <property type="term" value="F:ATP binding"/>
    <property type="evidence" value="ECO:0007669"/>
    <property type="project" value="UniProtKB-KW"/>
</dbReference>
<protein>
    <recommendedName>
        <fullName evidence="14">Age-1</fullName>
    </recommendedName>
</protein>
<dbReference type="InterPro" id="IPR003113">
    <property type="entry name" value="PI3K_ABD"/>
</dbReference>
<dbReference type="AlphaFoldDB" id="A0AAN5CCC6"/>
<dbReference type="SMART" id="SM00146">
    <property type="entry name" value="PI3Kc"/>
    <property type="match status" value="1"/>
</dbReference>
<dbReference type="InterPro" id="IPR000403">
    <property type="entry name" value="PI3/4_kinase_cat_dom"/>
</dbReference>
<dbReference type="PROSITE" id="PS51545">
    <property type="entry name" value="PIK_HELICAL"/>
    <property type="match status" value="1"/>
</dbReference>
<dbReference type="InterPro" id="IPR015433">
    <property type="entry name" value="PI3/4_kinase"/>
</dbReference>
<dbReference type="GO" id="GO:0016477">
    <property type="term" value="P:cell migration"/>
    <property type="evidence" value="ECO:0007669"/>
    <property type="project" value="TreeGrafter"/>
</dbReference>
<evidence type="ECO:0008006" key="14">
    <source>
        <dbReference type="Google" id="ProtNLM"/>
    </source>
</evidence>
<dbReference type="InterPro" id="IPR002420">
    <property type="entry name" value="PI3K-type_C2_dom"/>
</dbReference>
<feature type="domain" description="C2 PI3K-type" evidence="11">
    <location>
        <begin position="416"/>
        <end position="617"/>
    </location>
</feature>
<dbReference type="GO" id="GO:0048015">
    <property type="term" value="P:phosphatidylinositol-mediated signaling"/>
    <property type="evidence" value="ECO:0007669"/>
    <property type="project" value="TreeGrafter"/>
</dbReference>
<dbReference type="SUPFAM" id="SSF49562">
    <property type="entry name" value="C2 domain (Calcium/lipid-binding domain, CaLB)"/>
    <property type="match status" value="1"/>
</dbReference>
<dbReference type="InterPro" id="IPR000341">
    <property type="entry name" value="PI3K_Ras-bd_dom"/>
</dbReference>
<keyword evidence="1" id="KW-0808">Transferase</keyword>
<feature type="compositionally biased region" description="Low complexity" evidence="6">
    <location>
        <begin position="9"/>
        <end position="18"/>
    </location>
</feature>
<evidence type="ECO:0000259" key="10">
    <source>
        <dbReference type="PROSITE" id="PS51546"/>
    </source>
</evidence>
<dbReference type="SMART" id="SM00145">
    <property type="entry name" value="PI3Ka"/>
    <property type="match status" value="1"/>
</dbReference>
<dbReference type="PANTHER" id="PTHR10048">
    <property type="entry name" value="PHOSPHATIDYLINOSITOL KINASE"/>
    <property type="match status" value="1"/>
</dbReference>
<evidence type="ECO:0000256" key="4">
    <source>
        <dbReference type="ARBA" id="ARBA00022840"/>
    </source>
</evidence>
<dbReference type="InterPro" id="IPR042236">
    <property type="entry name" value="PI3K_accessory_sf"/>
</dbReference>
<dbReference type="Gene3D" id="1.10.1070.11">
    <property type="entry name" value="Phosphatidylinositol 3-/4-kinase, catalytic domain"/>
    <property type="match status" value="1"/>
</dbReference>
<keyword evidence="13" id="KW-1185">Reference proteome</keyword>
<name>A0AAN5CCC6_9BILA</name>
<dbReference type="InterPro" id="IPR001263">
    <property type="entry name" value="PI3K_accessory_dom"/>
</dbReference>
<evidence type="ECO:0000313" key="12">
    <source>
        <dbReference type="EMBL" id="GMR37204.1"/>
    </source>
</evidence>
<evidence type="ECO:0000259" key="9">
    <source>
        <dbReference type="PROSITE" id="PS51545"/>
    </source>
</evidence>